<dbReference type="EMBL" id="CAXAMM010009102">
    <property type="protein sequence ID" value="CAK9019373.1"/>
    <property type="molecule type" value="Genomic_DNA"/>
</dbReference>
<dbReference type="PROSITE" id="PS50857">
    <property type="entry name" value="COX2_CUA"/>
    <property type="match status" value="1"/>
</dbReference>
<evidence type="ECO:0000313" key="2">
    <source>
        <dbReference type="Proteomes" id="UP001642464"/>
    </source>
</evidence>
<accession>A0ABP0JYC9</accession>
<name>A0ABP0JYC9_9DINO</name>
<proteinExistence type="predicted"/>
<keyword evidence="2" id="KW-1185">Reference proteome</keyword>
<evidence type="ECO:0000313" key="1">
    <source>
        <dbReference type="EMBL" id="CAK9019373.1"/>
    </source>
</evidence>
<dbReference type="Gene3D" id="2.60.40.420">
    <property type="entry name" value="Cupredoxins - blue copper proteins"/>
    <property type="match status" value="1"/>
</dbReference>
<dbReference type="InterPro" id="IPR002429">
    <property type="entry name" value="CcO_II-like_C"/>
</dbReference>
<sequence>MLSRVLMRGTRRAGIVGLGENRAVMPRQWMAAVARSFGSGGDPRGHLNPDGTRPEPEDAEDYHDPDPMDHSPRMKLVKERGQTFVVSQDPPKNIAELYQTHEEHVPFYPRGRLILKGNYKLTMKAEYLFFYIPTTIILGLCIPAFTTIYALEEAVASTMTIKVTGRQWYWVYEVESPTDDGDDDDE</sequence>
<organism evidence="1 2">
    <name type="scientific">Durusdinium trenchii</name>
    <dbReference type="NCBI Taxonomy" id="1381693"/>
    <lineage>
        <taxon>Eukaryota</taxon>
        <taxon>Sar</taxon>
        <taxon>Alveolata</taxon>
        <taxon>Dinophyceae</taxon>
        <taxon>Suessiales</taxon>
        <taxon>Symbiodiniaceae</taxon>
        <taxon>Durusdinium</taxon>
    </lineage>
</organism>
<protein>
    <submittedName>
        <fullName evidence="1">Cytochrome c oxidase subunit 1+2 (Cytochrome c oxidase polypeptide I+II)</fullName>
    </submittedName>
</protein>
<gene>
    <name evidence="1" type="ORF">SCF082_LOCUS14479</name>
</gene>
<dbReference type="Proteomes" id="UP001642464">
    <property type="component" value="Unassembled WGS sequence"/>
</dbReference>
<dbReference type="InterPro" id="IPR008972">
    <property type="entry name" value="Cupredoxin"/>
</dbReference>
<dbReference type="PRINTS" id="PR01166">
    <property type="entry name" value="CYCOXIDASEII"/>
</dbReference>
<reference evidence="1 2" key="1">
    <citation type="submission" date="2024-02" db="EMBL/GenBank/DDBJ databases">
        <authorList>
            <person name="Chen Y."/>
            <person name="Shah S."/>
            <person name="Dougan E. K."/>
            <person name="Thang M."/>
            <person name="Chan C."/>
        </authorList>
    </citation>
    <scope>NUCLEOTIDE SEQUENCE [LARGE SCALE GENOMIC DNA]</scope>
</reference>
<comment type="caution">
    <text evidence="1">The sequence shown here is derived from an EMBL/GenBank/DDBJ whole genome shotgun (WGS) entry which is preliminary data.</text>
</comment>